<protein>
    <recommendedName>
        <fullName evidence="1">Nucleotidyltransferase-like domain-containing protein</fullName>
    </recommendedName>
</protein>
<dbReference type="RefSeq" id="WP_124960235.1">
    <property type="nucleotide sequence ID" value="NZ_RQXU01000012.1"/>
</dbReference>
<evidence type="ECO:0000313" key="3">
    <source>
        <dbReference type="Proteomes" id="UP000271590"/>
    </source>
</evidence>
<dbReference type="EMBL" id="RQXU01000012">
    <property type="protein sequence ID" value="RRH86625.1"/>
    <property type="molecule type" value="Genomic_DNA"/>
</dbReference>
<reference evidence="2 3" key="1">
    <citation type="submission" date="2018-11" db="EMBL/GenBank/DDBJ databases">
        <title>The genome of Variovorax sp T529.</title>
        <authorList>
            <person name="Gao J."/>
        </authorList>
    </citation>
    <scope>NUCLEOTIDE SEQUENCE [LARGE SCALE GENOMIC DNA]</scope>
    <source>
        <strain evidence="2 3">T529</strain>
    </source>
</reference>
<dbReference type="Proteomes" id="UP000271590">
    <property type="component" value="Unassembled WGS sequence"/>
</dbReference>
<feature type="domain" description="Nucleotidyltransferase-like" evidence="1">
    <location>
        <begin position="10"/>
        <end position="213"/>
    </location>
</feature>
<evidence type="ECO:0000313" key="2">
    <source>
        <dbReference type="EMBL" id="RRH86625.1"/>
    </source>
</evidence>
<dbReference type="InterPro" id="IPR058575">
    <property type="entry name" value="NTP_transf_8_dom"/>
</dbReference>
<gene>
    <name evidence="2" type="ORF">EH244_20750</name>
</gene>
<name>A0A3P3EJQ7_9BURK</name>
<dbReference type="AlphaFoldDB" id="A0A3P3EJQ7"/>
<organism evidence="2 3">
    <name type="scientific">Variovorax beijingensis</name>
    <dbReference type="NCBI Taxonomy" id="2496117"/>
    <lineage>
        <taxon>Bacteria</taxon>
        <taxon>Pseudomonadati</taxon>
        <taxon>Pseudomonadota</taxon>
        <taxon>Betaproteobacteria</taxon>
        <taxon>Burkholderiales</taxon>
        <taxon>Comamonadaceae</taxon>
        <taxon>Variovorax</taxon>
    </lineage>
</organism>
<accession>A0A3P3EJQ7</accession>
<dbReference type="Pfam" id="PF12281">
    <property type="entry name" value="NTP_transf_8"/>
    <property type="match status" value="1"/>
</dbReference>
<sequence>MDDLNDFARLAQALVPWGDHLVFVGGWAHRLHRLHRHAHVPDHDALLTRDSDVALDKGVPKDSDIRTALLAHGFKEQLLGELSPPDAQYTLGEEDAGFYAEFLTPLHGSGFTRERKPVGSEAIAKILAQQVRHLDILLVDPWRVTLDTKNFGLLAAPLEVRIANPLCFMVQKFLIQDRRQKQNKAHKDLLYVYDTIQLFGGQLDAFKESWRTLIAPALGKADAQKVIQVSQQTFSVLNDVIRSAATIVPDRGLDPDDIRRTCKLALDHILAP</sequence>
<evidence type="ECO:0000259" key="1">
    <source>
        <dbReference type="Pfam" id="PF12281"/>
    </source>
</evidence>
<comment type="caution">
    <text evidence="2">The sequence shown here is derived from an EMBL/GenBank/DDBJ whole genome shotgun (WGS) entry which is preliminary data.</text>
</comment>
<proteinExistence type="predicted"/>